<comment type="caution">
    <text evidence="2">The sequence shown here is derived from an EMBL/GenBank/DDBJ whole genome shotgun (WGS) entry which is preliminary data.</text>
</comment>
<dbReference type="AlphaFoldDB" id="A0A4R6UUV1"/>
<organism evidence="2 3">
    <name type="scientific">Permianibacter aggregans</name>
    <dbReference type="NCBI Taxonomy" id="1510150"/>
    <lineage>
        <taxon>Bacteria</taxon>
        <taxon>Pseudomonadati</taxon>
        <taxon>Pseudomonadota</taxon>
        <taxon>Gammaproteobacteria</taxon>
        <taxon>Pseudomonadales</taxon>
        <taxon>Pseudomonadaceae</taxon>
        <taxon>Permianibacter</taxon>
    </lineage>
</organism>
<proteinExistence type="inferred from homology"/>
<dbReference type="Proteomes" id="UP000295375">
    <property type="component" value="Unassembled WGS sequence"/>
</dbReference>
<dbReference type="GO" id="GO:0009279">
    <property type="term" value="C:cell outer membrane"/>
    <property type="evidence" value="ECO:0007669"/>
    <property type="project" value="InterPro"/>
</dbReference>
<evidence type="ECO:0000313" key="2">
    <source>
        <dbReference type="EMBL" id="TDQ49175.1"/>
    </source>
</evidence>
<reference evidence="2 3" key="1">
    <citation type="submission" date="2019-03" db="EMBL/GenBank/DDBJ databases">
        <title>Genomic Encyclopedia of Type Strains, Phase IV (KMG-IV): sequencing the most valuable type-strain genomes for metagenomic binning, comparative biology and taxonomic classification.</title>
        <authorList>
            <person name="Goeker M."/>
        </authorList>
    </citation>
    <scope>NUCLEOTIDE SEQUENCE [LARGE SCALE GENOMIC DNA]</scope>
    <source>
        <strain evidence="2 3">DSM 103792</strain>
    </source>
</reference>
<sequence length="268" mass="30642">MHAGISDWRYCVGCGVALLTALLWCSSTLGADTQTWRHSLSYLHGKDYQLGASHRQLLTYEVAANGSVGDLFGFIDFSEDLNGANKGRYEWYGELSPRWRFWTSDDNAAPWRHLYLAGNLERGRKWHNQPAVREVEANLIGIGTDWSVPGFRFLRSNVYWRDTRTVSAISGQSLRAGETVQITLSWALPFSIDDQHFLFDGFFDWADNEGKANNWILAAPQLKWDLCQQLGARAGRCYLGIEQQYWKNKTAVDGVRENVTQLLLKWHF</sequence>
<evidence type="ECO:0000313" key="3">
    <source>
        <dbReference type="Proteomes" id="UP000295375"/>
    </source>
</evidence>
<dbReference type="EMBL" id="SNYM01000005">
    <property type="protein sequence ID" value="TDQ49175.1"/>
    <property type="molecule type" value="Genomic_DNA"/>
</dbReference>
<dbReference type="InterPro" id="IPR018013">
    <property type="entry name" value="Channel_Tsx-like"/>
</dbReference>
<dbReference type="OrthoDB" id="104801at2"/>
<name>A0A4R6UUV1_9GAMM</name>
<dbReference type="RefSeq" id="WP_133589563.1">
    <property type="nucleotide sequence ID" value="NZ_CP037953.1"/>
</dbReference>
<accession>A0A4R6UUV1</accession>
<protein>
    <submittedName>
        <fullName evidence="2">Nucleoside-specific outer membrane channel protein Tsx</fullName>
    </submittedName>
</protein>
<dbReference type="InterPro" id="IPR036777">
    <property type="entry name" value="Channel_Tsx-like_sf"/>
</dbReference>
<comment type="similarity">
    <text evidence="1">Belongs to the nucleoside-specific channel-forming outer membrane porin (Tsx) (TC 1.B.10) family.</text>
</comment>
<dbReference type="Gene3D" id="2.40.230.20">
    <property type="entry name" value="Nucleoside-specific channel-forming protein, Tsx-like"/>
    <property type="match status" value="1"/>
</dbReference>
<keyword evidence="3" id="KW-1185">Reference proteome</keyword>
<evidence type="ECO:0000256" key="1">
    <source>
        <dbReference type="ARBA" id="ARBA00008728"/>
    </source>
</evidence>
<dbReference type="Pfam" id="PF03502">
    <property type="entry name" value="Channel_Tsx"/>
    <property type="match status" value="1"/>
</dbReference>
<gene>
    <name evidence="2" type="ORF">EV696_105149</name>
</gene>
<dbReference type="SUPFAM" id="SSF111364">
    <property type="entry name" value="Tsx-like channel"/>
    <property type="match status" value="1"/>
</dbReference>